<dbReference type="Pfam" id="PF01177">
    <property type="entry name" value="Asp_Glu_race"/>
    <property type="match status" value="1"/>
</dbReference>
<dbReference type="PROSITE" id="PS00923">
    <property type="entry name" value="ASP_GLU_RACEMASE_1"/>
    <property type="match status" value="1"/>
</dbReference>
<accession>A0A0U9H4M6</accession>
<evidence type="ECO:0000256" key="1">
    <source>
        <dbReference type="ARBA" id="ARBA00007847"/>
    </source>
</evidence>
<dbReference type="OrthoDB" id="9803739at2"/>
<gene>
    <name evidence="3" type="ORF">OPHB3_1567</name>
</gene>
<evidence type="ECO:0000313" key="4">
    <source>
        <dbReference type="Proteomes" id="UP000052946"/>
    </source>
</evidence>
<evidence type="ECO:0000256" key="2">
    <source>
        <dbReference type="ARBA" id="ARBA00023235"/>
    </source>
</evidence>
<dbReference type="PANTHER" id="PTHR21198:SF7">
    <property type="entry name" value="ASPARTATE-GLUTAMATE RACEMASE FAMILY"/>
    <property type="match status" value="1"/>
</dbReference>
<dbReference type="GO" id="GO:0047661">
    <property type="term" value="F:amino-acid racemase activity"/>
    <property type="evidence" value="ECO:0007669"/>
    <property type="project" value="InterPro"/>
</dbReference>
<keyword evidence="2" id="KW-0413">Isomerase</keyword>
<dbReference type="InterPro" id="IPR004380">
    <property type="entry name" value="Asp_race"/>
</dbReference>
<sequence>MKTIGLIGGMSWESSAEYYRIINEEINKRLGGLHSAKIILNSVDFEEIEHCQKSGEWERAGEILADCASSLERAGADFILICTNTMHKVVKQIESRVKIPVLHIADATALAIQNAKIKKVGLLGTSYTMEQDFYKQRVEDNGIEVLIPEKAAREEVNTIIFNELCHGKIESSSREYYKSVIVDMVEQGAEGIVLGCTEIGLLIKTEDAPVPVFDTTYIHAIKAVEKALEVGVGRG</sequence>
<comment type="caution">
    <text evidence="3">The sequence shown here is derived from an EMBL/GenBank/DDBJ whole genome shotgun (WGS) entry which is preliminary data.</text>
</comment>
<protein>
    <submittedName>
        <fullName evidence="3">Aspartate racemase</fullName>
    </submittedName>
</protein>
<name>A0A0U9H4M6_9BACI</name>
<comment type="similarity">
    <text evidence="1">Belongs to the aspartate/glutamate racemases family.</text>
</comment>
<evidence type="ECO:0000313" key="3">
    <source>
        <dbReference type="EMBL" id="GAQ17642.1"/>
    </source>
</evidence>
<dbReference type="PANTHER" id="PTHR21198">
    <property type="entry name" value="GLUTAMATE RACEMASE"/>
    <property type="match status" value="1"/>
</dbReference>
<dbReference type="Proteomes" id="UP000052946">
    <property type="component" value="Unassembled WGS sequence"/>
</dbReference>
<dbReference type="InterPro" id="IPR018187">
    <property type="entry name" value="Asp/Glu_racemase_AS_1"/>
</dbReference>
<organism evidence="3 4">
    <name type="scientific">Oceanobacillus picturae</name>
    <dbReference type="NCBI Taxonomy" id="171693"/>
    <lineage>
        <taxon>Bacteria</taxon>
        <taxon>Bacillati</taxon>
        <taxon>Bacillota</taxon>
        <taxon>Bacilli</taxon>
        <taxon>Bacillales</taxon>
        <taxon>Bacillaceae</taxon>
        <taxon>Oceanobacillus</taxon>
    </lineage>
</organism>
<dbReference type="InterPro" id="IPR015942">
    <property type="entry name" value="Asp/Glu/hydantoin_racemase"/>
</dbReference>
<dbReference type="EMBL" id="BBXV01000017">
    <property type="protein sequence ID" value="GAQ17642.1"/>
    <property type="molecule type" value="Genomic_DNA"/>
</dbReference>
<dbReference type="RefSeq" id="WP_058949938.1">
    <property type="nucleotide sequence ID" value="NZ_BBXV01000017.1"/>
</dbReference>
<dbReference type="SUPFAM" id="SSF53681">
    <property type="entry name" value="Aspartate/glutamate racemase"/>
    <property type="match status" value="2"/>
</dbReference>
<reference evidence="3 4" key="2">
    <citation type="journal article" date="2016" name="Genome Announc.">
        <title>Draft Genome Sequence of Oceanobacillus picturae Heshi-B3, Isolated from Fermented Rice Bran in a Traditional Japanese Seafood Dish.</title>
        <authorList>
            <person name="Akuzawa S."/>
            <person name="Nagaoka J."/>
            <person name="Kanekatsu M."/>
            <person name="Kanesaki Y."/>
            <person name="Suzuki T."/>
        </authorList>
    </citation>
    <scope>NUCLEOTIDE SEQUENCE [LARGE SCALE GENOMIC DNA]</scope>
    <source>
        <strain evidence="3 4">Heshi-B3</strain>
    </source>
</reference>
<dbReference type="Gene3D" id="3.40.50.1860">
    <property type="match status" value="2"/>
</dbReference>
<dbReference type="InterPro" id="IPR001920">
    <property type="entry name" value="Asp/Glu_race"/>
</dbReference>
<dbReference type="NCBIfam" id="TIGR00035">
    <property type="entry name" value="asp_race"/>
    <property type="match status" value="1"/>
</dbReference>
<reference evidence="4" key="1">
    <citation type="submission" date="2015-07" db="EMBL/GenBank/DDBJ databases">
        <title>Draft Genome Sequence of Oceanobacillus picturae Heshi-B3 that Was Isolated from Fermented Rice Bran with Aging Salted Mackerel, Which Was Named Heshiko as Traditional Fermented Seafood in Japan.</title>
        <authorList>
            <person name="Akuzawa S."/>
            <person name="Nakagawa J."/>
            <person name="Kanekatsu T."/>
            <person name="Kanesaki Y."/>
            <person name="Suzuki T."/>
        </authorList>
    </citation>
    <scope>NUCLEOTIDE SEQUENCE [LARGE SCALE GENOMIC DNA]</scope>
    <source>
        <strain evidence="4">Heshi-B3</strain>
    </source>
</reference>
<proteinExistence type="inferred from homology"/>
<dbReference type="AlphaFoldDB" id="A0A0U9H4M6"/>